<organism evidence="3 5">
    <name type="scientific">Duganella violaceipulchra</name>
    <dbReference type="NCBI Taxonomy" id="2849652"/>
    <lineage>
        <taxon>Bacteria</taxon>
        <taxon>Pseudomonadati</taxon>
        <taxon>Pseudomonadota</taxon>
        <taxon>Betaproteobacteria</taxon>
        <taxon>Burkholderiales</taxon>
        <taxon>Oxalobacteraceae</taxon>
        <taxon>Telluria group</taxon>
        <taxon>Duganella</taxon>
    </lineage>
</organism>
<evidence type="ECO:0000313" key="4">
    <source>
        <dbReference type="EMBL" id="MCP2012008.1"/>
    </source>
</evidence>
<sequence length="157" mass="16550">MSRPAPSRPSRRPRGIAAVEMALILPVFVLLLALPLFLGRALYHYQIMHRAAHDAARYLASCATIDYKSPARVADVQAAARTLVAAELAGASAGSYPPAVGVNCDGGLCGGFAVPTTVSVQIITLLEDDVFPDISYNLVGSNGLQLNVTVTMHYVGN</sequence>
<protein>
    <submittedName>
        <fullName evidence="3 4">Pilus assembly protein</fullName>
    </submittedName>
</protein>
<dbReference type="InterPro" id="IPR012495">
    <property type="entry name" value="TadE-like_dom"/>
</dbReference>
<evidence type="ECO:0000256" key="1">
    <source>
        <dbReference type="SAM" id="Phobius"/>
    </source>
</evidence>
<evidence type="ECO:0000259" key="2">
    <source>
        <dbReference type="Pfam" id="PF07811"/>
    </source>
</evidence>
<dbReference type="Proteomes" id="UP001162889">
    <property type="component" value="Unassembled WGS sequence"/>
</dbReference>
<name>A0AA41HBM2_9BURK</name>
<comment type="caution">
    <text evidence="3">The sequence shown here is derived from an EMBL/GenBank/DDBJ whole genome shotgun (WGS) entry which is preliminary data.</text>
</comment>
<keyword evidence="1" id="KW-0812">Transmembrane</keyword>
<proteinExistence type="predicted"/>
<evidence type="ECO:0000313" key="3">
    <source>
        <dbReference type="EMBL" id="MBV6324405.1"/>
    </source>
</evidence>
<dbReference type="EMBL" id="JALJZU010000014">
    <property type="protein sequence ID" value="MCP2012008.1"/>
    <property type="molecule type" value="Genomic_DNA"/>
</dbReference>
<evidence type="ECO:0000313" key="6">
    <source>
        <dbReference type="Proteomes" id="UP001162889"/>
    </source>
</evidence>
<dbReference type="RefSeq" id="WP_217945334.1">
    <property type="nucleotide sequence ID" value="NZ_JAHTGR010000017.1"/>
</dbReference>
<dbReference type="AlphaFoldDB" id="A0AA41HBM2"/>
<dbReference type="EMBL" id="JAHTGR010000017">
    <property type="protein sequence ID" value="MBV6324405.1"/>
    <property type="molecule type" value="Genomic_DNA"/>
</dbReference>
<keyword evidence="6" id="KW-1185">Reference proteome</keyword>
<reference evidence="4" key="2">
    <citation type="submission" date="2022-03" db="EMBL/GenBank/DDBJ databases">
        <title>Genome Encyclopedia of Bacteria and Archaea VI: Functional Genomics of Type Strains.</title>
        <authorList>
            <person name="Whitman W."/>
        </authorList>
    </citation>
    <scope>NUCLEOTIDE SEQUENCE</scope>
    <source>
        <strain evidence="4">HSC-15S17</strain>
    </source>
</reference>
<accession>A0AA41HBM2</accession>
<keyword evidence="1" id="KW-1133">Transmembrane helix</keyword>
<feature type="domain" description="TadE-like" evidence="2">
    <location>
        <begin position="15"/>
        <end position="57"/>
    </location>
</feature>
<reference evidence="3" key="1">
    <citation type="submission" date="2021-07" db="EMBL/GenBank/DDBJ databases">
        <title>Characterization of violacein-producing bacteria and related species.</title>
        <authorList>
            <person name="Wilson H.S."/>
            <person name="De Leon M.E."/>
        </authorList>
    </citation>
    <scope>NUCLEOTIDE SEQUENCE</scope>
    <source>
        <strain evidence="3">HSC-15S17</strain>
    </source>
</reference>
<dbReference type="Pfam" id="PF07811">
    <property type="entry name" value="TadE"/>
    <property type="match status" value="1"/>
</dbReference>
<gene>
    <name evidence="3" type="ORF">KVP70_26060</name>
    <name evidence="4" type="ORF">L1274_005762</name>
</gene>
<keyword evidence="1" id="KW-0472">Membrane</keyword>
<dbReference type="Proteomes" id="UP001155901">
    <property type="component" value="Unassembled WGS sequence"/>
</dbReference>
<evidence type="ECO:0000313" key="5">
    <source>
        <dbReference type="Proteomes" id="UP001155901"/>
    </source>
</evidence>
<feature type="transmembrane region" description="Helical" evidence="1">
    <location>
        <begin position="21"/>
        <end position="43"/>
    </location>
</feature>